<dbReference type="InterPro" id="IPR031410">
    <property type="entry name" value="SAXO4"/>
</dbReference>
<dbReference type="Pfam" id="PF15691">
    <property type="entry name" value="PPP1R32"/>
    <property type="match status" value="1"/>
</dbReference>
<dbReference type="EMBL" id="CAWYQH010000103">
    <property type="protein sequence ID" value="CAK8687138.1"/>
    <property type="molecule type" value="Genomic_DNA"/>
</dbReference>
<dbReference type="PANTHER" id="PTHR34349:SF1">
    <property type="entry name" value="PROTEIN PHOSPHATASE 1 REGULATORY SUBUNIT 32"/>
    <property type="match status" value="1"/>
</dbReference>
<protein>
    <submittedName>
        <fullName evidence="1">Uncharacterized protein</fullName>
    </submittedName>
</protein>
<accession>A0ABP0G8D2</accession>
<dbReference type="Proteomes" id="UP001642483">
    <property type="component" value="Unassembled WGS sequence"/>
</dbReference>
<comment type="caution">
    <text evidence="1">The sequence shown here is derived from an EMBL/GenBank/DDBJ whole genome shotgun (WGS) entry which is preliminary data.</text>
</comment>
<reference evidence="1 2" key="1">
    <citation type="submission" date="2024-02" db="EMBL/GenBank/DDBJ databases">
        <authorList>
            <person name="Daric V."/>
            <person name="Darras S."/>
        </authorList>
    </citation>
    <scope>NUCLEOTIDE SEQUENCE [LARGE SCALE GENOMIC DNA]</scope>
</reference>
<evidence type="ECO:0000313" key="2">
    <source>
        <dbReference type="Proteomes" id="UP001642483"/>
    </source>
</evidence>
<sequence>MGKLRTGPCTYLIKCSNGADNNQLNFYSTSYSSFYGKEDFQPTTPKPKGTGYLANSRPGLYYSRTIDNFDAEKVGALLQDNYETSYYRQYKPYSVGSNGNDQLPMRIMRNESGFTQKNPITTAHSKLVEKTREETMDDRKYKPLLHKLQGKRIPHLDAGSMNLTTEARVCYKGEQIRRMNTHLKDVGTMQPSGFTHHHHVDPVQYLPKAAYGGEKNNRPTDISQHQEKFLNWPTLKGSERNQGICKRAQRDNGYNYETARPRFVERVPESSFTTVHQVPPPVARRIQKQDPCEYVNMTNGLNHETLSKIWFKAERQPRDGAHERRIVGRKETSGYCTNNGRYVEMKDDKNRFATHYGMKFGKIPQKVQYQGSADPRDCKKPTNGFTKSTVVQSFGDGKVFREHNFEAFHPLVSKVIKKENPCYVDNTKNLKLRVK</sequence>
<dbReference type="PANTHER" id="PTHR34349">
    <property type="entry name" value="PROTEIN PHOSPHATASE 1 REGULATORY SUBUNIT 32"/>
    <property type="match status" value="1"/>
</dbReference>
<gene>
    <name evidence="1" type="ORF">CVLEPA_LOCUS19214</name>
</gene>
<proteinExistence type="predicted"/>
<evidence type="ECO:0000313" key="1">
    <source>
        <dbReference type="EMBL" id="CAK8687138.1"/>
    </source>
</evidence>
<keyword evidence="2" id="KW-1185">Reference proteome</keyword>
<organism evidence="1 2">
    <name type="scientific">Clavelina lepadiformis</name>
    <name type="common">Light-bulb sea squirt</name>
    <name type="synonym">Ascidia lepadiformis</name>
    <dbReference type="NCBI Taxonomy" id="159417"/>
    <lineage>
        <taxon>Eukaryota</taxon>
        <taxon>Metazoa</taxon>
        <taxon>Chordata</taxon>
        <taxon>Tunicata</taxon>
        <taxon>Ascidiacea</taxon>
        <taxon>Aplousobranchia</taxon>
        <taxon>Clavelinidae</taxon>
        <taxon>Clavelina</taxon>
    </lineage>
</organism>
<name>A0ABP0G8D2_CLALP</name>